<dbReference type="Gene3D" id="2.40.50.140">
    <property type="entry name" value="Nucleic acid-binding proteins"/>
    <property type="match status" value="1"/>
</dbReference>
<dbReference type="EMBL" id="AOGT01001684">
    <property type="protein sequence ID" value="EMG47178.1"/>
    <property type="molecule type" value="Genomic_DNA"/>
</dbReference>
<keyword evidence="2" id="KW-0238">DNA-binding</keyword>
<feature type="region of interest" description="Disordered" evidence="4">
    <location>
        <begin position="1"/>
        <end position="42"/>
    </location>
</feature>
<evidence type="ECO:0000313" key="5">
    <source>
        <dbReference type="EMBL" id="EMG47178.1"/>
    </source>
</evidence>
<dbReference type="InterPro" id="IPR040260">
    <property type="entry name" value="RFA2-like"/>
</dbReference>
<dbReference type="STRING" id="1245528.M3J568"/>
<dbReference type="GO" id="GO:0035861">
    <property type="term" value="C:site of double-strand break"/>
    <property type="evidence" value="ECO:0007669"/>
    <property type="project" value="TreeGrafter"/>
</dbReference>
<feature type="compositionally biased region" description="Low complexity" evidence="4">
    <location>
        <begin position="1"/>
        <end position="22"/>
    </location>
</feature>
<organism evidence="5 6">
    <name type="scientific">Candida maltosa (strain Xu316)</name>
    <name type="common">Yeast</name>
    <dbReference type="NCBI Taxonomy" id="1245528"/>
    <lineage>
        <taxon>Eukaryota</taxon>
        <taxon>Fungi</taxon>
        <taxon>Dikarya</taxon>
        <taxon>Ascomycota</taxon>
        <taxon>Saccharomycotina</taxon>
        <taxon>Pichiomycetes</taxon>
        <taxon>Debaryomycetaceae</taxon>
        <taxon>Candida/Lodderomyces clade</taxon>
        <taxon>Candida</taxon>
    </lineage>
</organism>
<comment type="caution">
    <text evidence="5">The sequence shown here is derived from an EMBL/GenBank/DDBJ whole genome shotgun (WGS) entry which is preliminary data.</text>
</comment>
<dbReference type="GO" id="GO:0000781">
    <property type="term" value="C:chromosome, telomeric region"/>
    <property type="evidence" value="ECO:0007669"/>
    <property type="project" value="TreeGrafter"/>
</dbReference>
<sequence>MSEFGYDNYNGGGFSNNSQGGFTADNQGSSQRAPAGQTRQKLTPVTIKQINDATQPVPDSEFKVHNVELNLVSFVGVVRKVENNGATVLITIEDGTGTVEVRRWVDEQNTSADEESQKFEEMLNPKVFLNQAKVSPMSSSHQEAVCLLMEIPPVITITVDPLRTKF</sequence>
<dbReference type="AlphaFoldDB" id="M3J568"/>
<dbReference type="SUPFAM" id="SSF50249">
    <property type="entry name" value="Nucleic acid-binding proteins"/>
    <property type="match status" value="1"/>
</dbReference>
<protein>
    <submittedName>
        <fullName evidence="5">Replication factor A protein 2, putative</fullName>
    </submittedName>
</protein>
<evidence type="ECO:0000256" key="4">
    <source>
        <dbReference type="SAM" id="MobiDB-lite"/>
    </source>
</evidence>
<dbReference type="GO" id="GO:0005662">
    <property type="term" value="C:DNA replication factor A complex"/>
    <property type="evidence" value="ECO:0007669"/>
    <property type="project" value="TreeGrafter"/>
</dbReference>
<keyword evidence="3" id="KW-0539">Nucleus</keyword>
<reference evidence="5 6" key="1">
    <citation type="submission" date="2013-02" db="EMBL/GenBank/DDBJ databases">
        <title>Genome sequence of Candida maltosa Xu316, a potential industrial strain for xylitol and ethanol production.</title>
        <authorList>
            <person name="Yu J."/>
            <person name="Wang Q."/>
            <person name="Geng X."/>
            <person name="Bao W."/>
            <person name="He P."/>
            <person name="Cai J."/>
        </authorList>
    </citation>
    <scope>NUCLEOTIDE SEQUENCE [LARGE SCALE GENOMIC DNA]</scope>
    <source>
        <strain evidence="6">Xu316</strain>
    </source>
</reference>
<dbReference type="GO" id="GO:0003697">
    <property type="term" value="F:single-stranded DNA binding"/>
    <property type="evidence" value="ECO:0007669"/>
    <property type="project" value="TreeGrafter"/>
</dbReference>
<keyword evidence="6" id="KW-1185">Reference proteome</keyword>
<dbReference type="Proteomes" id="UP000011777">
    <property type="component" value="Unassembled WGS sequence"/>
</dbReference>
<dbReference type="GO" id="GO:0006260">
    <property type="term" value="P:DNA replication"/>
    <property type="evidence" value="ECO:0007669"/>
    <property type="project" value="TreeGrafter"/>
</dbReference>
<comment type="subcellular location">
    <subcellularLocation>
        <location evidence="1">Nucleus</location>
    </subcellularLocation>
</comment>
<evidence type="ECO:0000313" key="6">
    <source>
        <dbReference type="Proteomes" id="UP000011777"/>
    </source>
</evidence>
<proteinExistence type="predicted"/>
<dbReference type="GO" id="GO:0006289">
    <property type="term" value="P:nucleotide-excision repair"/>
    <property type="evidence" value="ECO:0007669"/>
    <property type="project" value="TreeGrafter"/>
</dbReference>
<gene>
    <name evidence="5" type="ORF">G210_2519</name>
</gene>
<dbReference type="PANTHER" id="PTHR13989">
    <property type="entry name" value="REPLICATION PROTEIN A-RELATED"/>
    <property type="match status" value="1"/>
</dbReference>
<evidence type="ECO:0000256" key="1">
    <source>
        <dbReference type="ARBA" id="ARBA00004123"/>
    </source>
</evidence>
<dbReference type="PANTHER" id="PTHR13989:SF16">
    <property type="entry name" value="REPLICATION PROTEIN A2"/>
    <property type="match status" value="1"/>
</dbReference>
<evidence type="ECO:0000256" key="3">
    <source>
        <dbReference type="ARBA" id="ARBA00023242"/>
    </source>
</evidence>
<name>M3J568_CANMX</name>
<dbReference type="GO" id="GO:0000724">
    <property type="term" value="P:double-strand break repair via homologous recombination"/>
    <property type="evidence" value="ECO:0007669"/>
    <property type="project" value="TreeGrafter"/>
</dbReference>
<dbReference type="OrthoDB" id="25571at2759"/>
<dbReference type="HOGENOM" id="CLU_1602467_0_0_1"/>
<accession>M3J568</accession>
<evidence type="ECO:0000256" key="2">
    <source>
        <dbReference type="ARBA" id="ARBA00023125"/>
    </source>
</evidence>
<dbReference type="InterPro" id="IPR012340">
    <property type="entry name" value="NA-bd_OB-fold"/>
</dbReference>
<dbReference type="eggNOG" id="KOG3108">
    <property type="taxonomic scope" value="Eukaryota"/>
</dbReference>
<feature type="compositionally biased region" description="Polar residues" evidence="4">
    <location>
        <begin position="24"/>
        <end position="42"/>
    </location>
</feature>